<proteinExistence type="predicted"/>
<evidence type="ECO:0000313" key="1">
    <source>
        <dbReference type="EMBL" id="JAD90671.1"/>
    </source>
</evidence>
<organism evidence="1">
    <name type="scientific">Arundo donax</name>
    <name type="common">Giant reed</name>
    <name type="synonym">Donax arundinaceus</name>
    <dbReference type="NCBI Taxonomy" id="35708"/>
    <lineage>
        <taxon>Eukaryota</taxon>
        <taxon>Viridiplantae</taxon>
        <taxon>Streptophyta</taxon>
        <taxon>Embryophyta</taxon>
        <taxon>Tracheophyta</taxon>
        <taxon>Spermatophyta</taxon>
        <taxon>Magnoliopsida</taxon>
        <taxon>Liliopsida</taxon>
        <taxon>Poales</taxon>
        <taxon>Poaceae</taxon>
        <taxon>PACMAD clade</taxon>
        <taxon>Arundinoideae</taxon>
        <taxon>Arundineae</taxon>
        <taxon>Arundo</taxon>
    </lineage>
</organism>
<reference evidence="1" key="2">
    <citation type="journal article" date="2015" name="Data Brief">
        <title>Shoot transcriptome of the giant reed, Arundo donax.</title>
        <authorList>
            <person name="Barrero R.A."/>
            <person name="Guerrero F.D."/>
            <person name="Moolhuijzen P."/>
            <person name="Goolsby J.A."/>
            <person name="Tidwell J."/>
            <person name="Bellgard S.E."/>
            <person name="Bellgard M.I."/>
        </authorList>
    </citation>
    <scope>NUCLEOTIDE SEQUENCE</scope>
    <source>
        <tissue evidence="1">Shoot tissue taken approximately 20 cm above the soil surface</tissue>
    </source>
</reference>
<accession>A0A0A9DSA8</accession>
<dbReference type="EMBL" id="GBRH01207224">
    <property type="protein sequence ID" value="JAD90671.1"/>
    <property type="molecule type" value="Transcribed_RNA"/>
</dbReference>
<dbReference type="AlphaFoldDB" id="A0A0A9DSA8"/>
<sequence>MFFCASSNRALGTLKSCRLTLKPSRSKNSINNGCSTLRNCRASPGPFSQRIEDSISENES</sequence>
<reference evidence="1" key="1">
    <citation type="submission" date="2014-09" db="EMBL/GenBank/DDBJ databases">
        <authorList>
            <person name="Magalhaes I.L.F."/>
            <person name="Oliveira U."/>
            <person name="Santos F.R."/>
            <person name="Vidigal T.H.D.A."/>
            <person name="Brescovit A.D."/>
            <person name="Santos A.J."/>
        </authorList>
    </citation>
    <scope>NUCLEOTIDE SEQUENCE</scope>
    <source>
        <tissue evidence="1">Shoot tissue taken approximately 20 cm above the soil surface</tissue>
    </source>
</reference>
<protein>
    <submittedName>
        <fullName evidence="1">Uncharacterized protein</fullName>
    </submittedName>
</protein>
<name>A0A0A9DSA8_ARUDO</name>